<gene>
    <name evidence="1" type="ORF">LSH36_749g01065</name>
</gene>
<dbReference type="Proteomes" id="UP001208570">
    <property type="component" value="Unassembled WGS sequence"/>
</dbReference>
<proteinExistence type="predicted"/>
<protein>
    <submittedName>
        <fullName evidence="1">Uncharacterized protein</fullName>
    </submittedName>
</protein>
<evidence type="ECO:0000313" key="1">
    <source>
        <dbReference type="EMBL" id="KAK2144519.1"/>
    </source>
</evidence>
<accession>A0AAD9MVI0</accession>
<dbReference type="AlphaFoldDB" id="A0AAD9MVI0"/>
<sequence>MGAQLPTFTFDLSGDMSLNWEYFDEMINSYAVLMGYRTVDVPEPTNQ</sequence>
<organism evidence="1 2">
    <name type="scientific">Paralvinella palmiformis</name>
    <dbReference type="NCBI Taxonomy" id="53620"/>
    <lineage>
        <taxon>Eukaryota</taxon>
        <taxon>Metazoa</taxon>
        <taxon>Spiralia</taxon>
        <taxon>Lophotrochozoa</taxon>
        <taxon>Annelida</taxon>
        <taxon>Polychaeta</taxon>
        <taxon>Sedentaria</taxon>
        <taxon>Canalipalpata</taxon>
        <taxon>Terebellida</taxon>
        <taxon>Terebelliformia</taxon>
        <taxon>Alvinellidae</taxon>
        <taxon>Paralvinella</taxon>
    </lineage>
</organism>
<comment type="caution">
    <text evidence="1">The sequence shown here is derived from an EMBL/GenBank/DDBJ whole genome shotgun (WGS) entry which is preliminary data.</text>
</comment>
<keyword evidence="2" id="KW-1185">Reference proteome</keyword>
<dbReference type="EMBL" id="JAODUP010000749">
    <property type="protein sequence ID" value="KAK2144519.1"/>
    <property type="molecule type" value="Genomic_DNA"/>
</dbReference>
<reference evidence="1" key="1">
    <citation type="journal article" date="2023" name="Mol. Biol. Evol.">
        <title>Third-Generation Sequencing Reveals the Adaptive Role of the Epigenome in Three Deep-Sea Polychaetes.</title>
        <authorList>
            <person name="Perez M."/>
            <person name="Aroh O."/>
            <person name="Sun Y."/>
            <person name="Lan Y."/>
            <person name="Juniper S.K."/>
            <person name="Young C.R."/>
            <person name="Angers B."/>
            <person name="Qian P.Y."/>
        </authorList>
    </citation>
    <scope>NUCLEOTIDE SEQUENCE</scope>
    <source>
        <strain evidence="1">P08H-3</strain>
    </source>
</reference>
<name>A0AAD9MVI0_9ANNE</name>
<evidence type="ECO:0000313" key="2">
    <source>
        <dbReference type="Proteomes" id="UP001208570"/>
    </source>
</evidence>